<accession>A0A0B8T4X0</accession>
<reference evidence="2 3" key="2">
    <citation type="journal article" date="2015" name="PLoS ONE">
        <title>Whole-Genome Optical Mapping and Finished Genome Sequence of Sphingobacterium deserti sp. nov., a New Species Isolated from the Western Desert of China.</title>
        <authorList>
            <person name="Teng C."/>
            <person name="Zhou Z."/>
            <person name="Molnar I."/>
            <person name="Li X."/>
            <person name="Tang R."/>
            <person name="Chen M."/>
            <person name="Wang L."/>
            <person name="Su S."/>
            <person name="Zhang W."/>
            <person name="Lin M."/>
        </authorList>
    </citation>
    <scope>NUCLEOTIDE SEQUENCE [LARGE SCALE GENOMIC DNA]</scope>
    <source>
        <strain evidence="3">ACCC05744</strain>
    </source>
</reference>
<sequence>MLLTFISNQSKSILLLSLSILALAQSCKTEYVDFPYNEIESFSIEDPAGNPLHASIVGDKIMVYWPPLVEQPETVTPTIAISERASIQPASGTPVSIASNEPINYTVTAQDGTKKTYTLVFNYNQPILIANITDQQYVTGDIDYTYAFFRVSGQNIITDSLQTVAYLVDKDGMERKLNLATIKSTMITFSRSKATDPAPGLYRIKLVSGKYTVLTDQFEVVLLQPN</sequence>
<comment type="caution">
    <text evidence="2">The sequence shown here is derived from an EMBL/GenBank/DDBJ whole genome shotgun (WGS) entry which is preliminary data.</text>
</comment>
<gene>
    <name evidence="2" type="ORF">DI53_3838</name>
</gene>
<dbReference type="AlphaFoldDB" id="A0A0B8T4X0"/>
<evidence type="ECO:0000313" key="3">
    <source>
        <dbReference type="Proteomes" id="UP000031802"/>
    </source>
</evidence>
<dbReference type="Proteomes" id="UP000031802">
    <property type="component" value="Unassembled WGS sequence"/>
</dbReference>
<name>A0A0B8T4X0_9SPHI</name>
<dbReference type="EMBL" id="JJMU01000072">
    <property type="protein sequence ID" value="KGE12349.1"/>
    <property type="molecule type" value="Genomic_DNA"/>
</dbReference>
<evidence type="ECO:0008006" key="4">
    <source>
        <dbReference type="Google" id="ProtNLM"/>
    </source>
</evidence>
<organism evidence="2 3">
    <name type="scientific">Sphingobacterium deserti</name>
    <dbReference type="NCBI Taxonomy" id="1229276"/>
    <lineage>
        <taxon>Bacteria</taxon>
        <taxon>Pseudomonadati</taxon>
        <taxon>Bacteroidota</taxon>
        <taxon>Sphingobacteriia</taxon>
        <taxon>Sphingobacteriales</taxon>
        <taxon>Sphingobacteriaceae</taxon>
        <taxon>Sphingobacterium</taxon>
    </lineage>
</organism>
<feature type="signal peptide" evidence="1">
    <location>
        <begin position="1"/>
        <end position="24"/>
    </location>
</feature>
<keyword evidence="3" id="KW-1185">Reference proteome</keyword>
<dbReference type="PATRIC" id="fig|1229276.3.peg.3974"/>
<dbReference type="STRING" id="1229276.DI53_3838"/>
<evidence type="ECO:0000256" key="1">
    <source>
        <dbReference type="SAM" id="SignalP"/>
    </source>
</evidence>
<evidence type="ECO:0000313" key="2">
    <source>
        <dbReference type="EMBL" id="KGE12349.1"/>
    </source>
</evidence>
<keyword evidence="1" id="KW-0732">Signal</keyword>
<reference evidence="3" key="1">
    <citation type="submission" date="2014-04" db="EMBL/GenBank/DDBJ databases">
        <title>Whole-Genome optical mapping and complete genome sequence of Sphingobacterium deserti sp. nov., a new spaces isolated from desert in the west of China.</title>
        <authorList>
            <person name="Teng C."/>
            <person name="Zhou Z."/>
            <person name="Li X."/>
            <person name="Chen M."/>
            <person name="Lin M."/>
            <person name="Wang L."/>
            <person name="Su S."/>
            <person name="Zhang C."/>
            <person name="Zhang W."/>
        </authorList>
    </citation>
    <scope>NUCLEOTIDE SEQUENCE [LARGE SCALE GENOMIC DNA]</scope>
    <source>
        <strain evidence="3">ACCC05744</strain>
    </source>
</reference>
<proteinExistence type="predicted"/>
<protein>
    <recommendedName>
        <fullName evidence="4">DUF5018 domain-containing protein</fullName>
    </recommendedName>
</protein>
<feature type="chain" id="PRO_5002124136" description="DUF5018 domain-containing protein" evidence="1">
    <location>
        <begin position="25"/>
        <end position="226"/>
    </location>
</feature>
<dbReference type="Gene3D" id="2.60.40.2340">
    <property type="match status" value="1"/>
</dbReference>